<evidence type="ECO:0000313" key="2">
    <source>
        <dbReference type="Proteomes" id="UP000299102"/>
    </source>
</evidence>
<dbReference type="Proteomes" id="UP000299102">
    <property type="component" value="Unassembled WGS sequence"/>
</dbReference>
<sequence length="98" mass="11007">MLNDLMHHRTLRRPYTRINGTTYLWDNNTGGLFIERHQRKADGATPAAAAPAPPAVMSSTASTIPFRILVLAGNSYNNKNTIKKLCMQYRTRNKSETS</sequence>
<evidence type="ECO:0000313" key="1">
    <source>
        <dbReference type="EMBL" id="GBP42469.1"/>
    </source>
</evidence>
<organism evidence="1 2">
    <name type="scientific">Eumeta variegata</name>
    <name type="common">Bagworm moth</name>
    <name type="synonym">Eumeta japonica</name>
    <dbReference type="NCBI Taxonomy" id="151549"/>
    <lineage>
        <taxon>Eukaryota</taxon>
        <taxon>Metazoa</taxon>
        <taxon>Ecdysozoa</taxon>
        <taxon>Arthropoda</taxon>
        <taxon>Hexapoda</taxon>
        <taxon>Insecta</taxon>
        <taxon>Pterygota</taxon>
        <taxon>Neoptera</taxon>
        <taxon>Endopterygota</taxon>
        <taxon>Lepidoptera</taxon>
        <taxon>Glossata</taxon>
        <taxon>Ditrysia</taxon>
        <taxon>Tineoidea</taxon>
        <taxon>Psychidae</taxon>
        <taxon>Oiketicinae</taxon>
        <taxon>Eumeta</taxon>
    </lineage>
</organism>
<dbReference type="EMBL" id="BGZK01000419">
    <property type="protein sequence ID" value="GBP42469.1"/>
    <property type="molecule type" value="Genomic_DNA"/>
</dbReference>
<comment type="caution">
    <text evidence="1">The sequence shown here is derived from an EMBL/GenBank/DDBJ whole genome shotgun (WGS) entry which is preliminary data.</text>
</comment>
<protein>
    <submittedName>
        <fullName evidence="1">Uncharacterized protein</fullName>
    </submittedName>
</protein>
<dbReference type="AlphaFoldDB" id="A0A4C1VW85"/>
<proteinExistence type="predicted"/>
<gene>
    <name evidence="1" type="ORF">EVAR_29272_1</name>
</gene>
<keyword evidence="2" id="KW-1185">Reference proteome</keyword>
<name>A0A4C1VW85_EUMVA</name>
<accession>A0A4C1VW85</accession>
<reference evidence="1 2" key="1">
    <citation type="journal article" date="2019" name="Commun. Biol.">
        <title>The bagworm genome reveals a unique fibroin gene that provides high tensile strength.</title>
        <authorList>
            <person name="Kono N."/>
            <person name="Nakamura H."/>
            <person name="Ohtoshi R."/>
            <person name="Tomita M."/>
            <person name="Numata K."/>
            <person name="Arakawa K."/>
        </authorList>
    </citation>
    <scope>NUCLEOTIDE SEQUENCE [LARGE SCALE GENOMIC DNA]</scope>
</reference>